<protein>
    <submittedName>
        <fullName evidence="1">Homeobox-leucine zipper protein family</fullName>
    </submittedName>
</protein>
<dbReference type="Proteomes" id="UP001164539">
    <property type="component" value="Chromosome 14"/>
</dbReference>
<sequence>MEFDDVCNTGLDLGINMLPKTGHQQKKKKLSLKYDHLLPSLTLGPSEDMLKSATKNDVAGKVCESTDVHQQTSSMSAVSSFSNTSVKKDRDFGDEEVELERVSNSRISDEDEDGSPRKKLRLTKEQFATLEESFKEHSTLSPKQKQALAEKLNLRPRQVEVWFQNRRARTKLKQTEVDCELLKRCCETLTEENKRLQKELQELKSLKLSAPLYMKLPAATLTLCPSCERLGSGGDGSTTNSSFTFGPKSLYNSFTNPSAASC</sequence>
<evidence type="ECO:0000313" key="2">
    <source>
        <dbReference type="Proteomes" id="UP001164539"/>
    </source>
</evidence>
<reference evidence="1 2" key="1">
    <citation type="journal article" date="2023" name="Science">
        <title>Complex scaffold remodeling in plant triterpene biosynthesis.</title>
        <authorList>
            <person name="De La Pena R."/>
            <person name="Hodgson H."/>
            <person name="Liu J.C."/>
            <person name="Stephenson M.J."/>
            <person name="Martin A.C."/>
            <person name="Owen C."/>
            <person name="Harkess A."/>
            <person name="Leebens-Mack J."/>
            <person name="Jimenez L.E."/>
            <person name="Osbourn A."/>
            <person name="Sattely E.S."/>
        </authorList>
    </citation>
    <scope>NUCLEOTIDE SEQUENCE [LARGE SCALE GENOMIC DNA]</scope>
    <source>
        <strain evidence="2">cv. JPN11</strain>
        <tissue evidence="1">Leaf</tissue>
    </source>
</reference>
<name>A0ACC1WT35_MELAZ</name>
<keyword evidence="2" id="KW-1185">Reference proteome</keyword>
<accession>A0ACC1WT35</accession>
<organism evidence="1 2">
    <name type="scientific">Melia azedarach</name>
    <name type="common">Chinaberry tree</name>
    <dbReference type="NCBI Taxonomy" id="155640"/>
    <lineage>
        <taxon>Eukaryota</taxon>
        <taxon>Viridiplantae</taxon>
        <taxon>Streptophyta</taxon>
        <taxon>Embryophyta</taxon>
        <taxon>Tracheophyta</taxon>
        <taxon>Spermatophyta</taxon>
        <taxon>Magnoliopsida</taxon>
        <taxon>eudicotyledons</taxon>
        <taxon>Gunneridae</taxon>
        <taxon>Pentapetalae</taxon>
        <taxon>rosids</taxon>
        <taxon>malvids</taxon>
        <taxon>Sapindales</taxon>
        <taxon>Meliaceae</taxon>
        <taxon>Melia</taxon>
    </lineage>
</organism>
<evidence type="ECO:0000313" key="1">
    <source>
        <dbReference type="EMBL" id="KAJ4701554.1"/>
    </source>
</evidence>
<gene>
    <name evidence="1" type="ORF">OWV82_024783</name>
</gene>
<keyword evidence="1" id="KW-0371">Homeobox</keyword>
<dbReference type="EMBL" id="CM051407">
    <property type="protein sequence ID" value="KAJ4701554.1"/>
    <property type="molecule type" value="Genomic_DNA"/>
</dbReference>
<comment type="caution">
    <text evidence="1">The sequence shown here is derived from an EMBL/GenBank/DDBJ whole genome shotgun (WGS) entry which is preliminary data.</text>
</comment>
<keyword evidence="1" id="KW-0238">DNA-binding</keyword>
<proteinExistence type="predicted"/>